<feature type="domain" description="Piwi" evidence="2">
    <location>
        <begin position="186"/>
        <end position="280"/>
    </location>
</feature>
<dbReference type="Proteomes" id="UP001177003">
    <property type="component" value="Chromosome 8"/>
</dbReference>
<protein>
    <recommendedName>
        <fullName evidence="2">Piwi domain-containing protein</fullName>
    </recommendedName>
</protein>
<evidence type="ECO:0000259" key="2">
    <source>
        <dbReference type="PROSITE" id="PS50822"/>
    </source>
</evidence>
<evidence type="ECO:0000256" key="1">
    <source>
        <dbReference type="SAM" id="Phobius"/>
    </source>
</evidence>
<dbReference type="PANTHER" id="PTHR22891">
    <property type="entry name" value="EUKARYOTIC TRANSLATION INITIATION FACTOR 2C"/>
    <property type="match status" value="1"/>
</dbReference>
<name>A0AA36EJ58_LACSI</name>
<dbReference type="InterPro" id="IPR012337">
    <property type="entry name" value="RNaseH-like_sf"/>
</dbReference>
<gene>
    <name evidence="3" type="ORF">LSALG_LOCUS36843</name>
</gene>
<reference evidence="3" key="1">
    <citation type="submission" date="2023-04" db="EMBL/GenBank/DDBJ databases">
        <authorList>
            <person name="Vijverberg K."/>
            <person name="Xiong W."/>
            <person name="Schranz E."/>
        </authorList>
    </citation>
    <scope>NUCLEOTIDE SEQUENCE</scope>
</reference>
<keyword evidence="1" id="KW-0812">Transmembrane</keyword>
<feature type="transmembrane region" description="Helical" evidence="1">
    <location>
        <begin position="30"/>
        <end position="49"/>
    </location>
</feature>
<dbReference type="SUPFAM" id="SSF53633">
    <property type="entry name" value="Carbamate kinase-like"/>
    <property type="match status" value="1"/>
</dbReference>
<organism evidence="3 4">
    <name type="scientific">Lactuca saligna</name>
    <name type="common">Willowleaf lettuce</name>
    <dbReference type="NCBI Taxonomy" id="75948"/>
    <lineage>
        <taxon>Eukaryota</taxon>
        <taxon>Viridiplantae</taxon>
        <taxon>Streptophyta</taxon>
        <taxon>Embryophyta</taxon>
        <taxon>Tracheophyta</taxon>
        <taxon>Spermatophyta</taxon>
        <taxon>Magnoliopsida</taxon>
        <taxon>eudicotyledons</taxon>
        <taxon>Gunneridae</taxon>
        <taxon>Pentapetalae</taxon>
        <taxon>asterids</taxon>
        <taxon>campanulids</taxon>
        <taxon>Asterales</taxon>
        <taxon>Asteraceae</taxon>
        <taxon>Cichorioideae</taxon>
        <taxon>Cichorieae</taxon>
        <taxon>Lactucinae</taxon>
        <taxon>Lactuca</taxon>
    </lineage>
</organism>
<dbReference type="SUPFAM" id="SSF53098">
    <property type="entry name" value="Ribonuclease H-like"/>
    <property type="match status" value="1"/>
</dbReference>
<dbReference type="InterPro" id="IPR036393">
    <property type="entry name" value="AceGlu_kinase-like_sf"/>
</dbReference>
<dbReference type="InterPro" id="IPR003165">
    <property type="entry name" value="Piwi"/>
</dbReference>
<sequence length="316" mass="35688">MMFVCLFEFQVIRVLSPVYTAHIPCWAIVSRVVWIFMLTVMTFVMLTCLKPVIVMTKNVTSSETKKAHYGVALKIAEELATTSRCGVEVAIIIAGHNFFCGCSWVSATDLDRLTAYQIGMMATVMNSVSLQSALEKLNIQTHSMQIRLLKVQMQMVCDKNNVELDHISFRDAISRDCSSMNLMAIQFFEENAIPGTVVDTKICHPMEFDFYLCSYVGIKGTSRPPHYHVLYDENKFTPDGLQNLTNCICYSYQMCTRSVSIVPLTYYAHLAAFRVCYYMEGVNCLTVVLHMELGACNKKVPLNSNVVLGYIVRETS</sequence>
<dbReference type="Gene3D" id="3.40.1160.10">
    <property type="entry name" value="Acetylglutamate kinase-like"/>
    <property type="match status" value="1"/>
</dbReference>
<keyword evidence="1" id="KW-0472">Membrane</keyword>
<accession>A0AA36EJ58</accession>
<dbReference type="Pfam" id="PF02171">
    <property type="entry name" value="Piwi"/>
    <property type="match status" value="1"/>
</dbReference>
<dbReference type="PROSITE" id="PS50822">
    <property type="entry name" value="PIWI"/>
    <property type="match status" value="1"/>
</dbReference>
<proteinExistence type="predicted"/>
<keyword evidence="1" id="KW-1133">Transmembrane helix</keyword>
<dbReference type="EMBL" id="OX465084">
    <property type="protein sequence ID" value="CAI9298063.1"/>
    <property type="molecule type" value="Genomic_DNA"/>
</dbReference>
<evidence type="ECO:0000313" key="3">
    <source>
        <dbReference type="EMBL" id="CAI9298063.1"/>
    </source>
</evidence>
<dbReference type="SMART" id="SM00950">
    <property type="entry name" value="Piwi"/>
    <property type="match status" value="1"/>
</dbReference>
<dbReference type="InterPro" id="IPR036397">
    <property type="entry name" value="RNaseH_sf"/>
</dbReference>
<dbReference type="AlphaFoldDB" id="A0AA36EJ58"/>
<dbReference type="GO" id="GO:0003676">
    <property type="term" value="F:nucleic acid binding"/>
    <property type="evidence" value="ECO:0007669"/>
    <property type="project" value="InterPro"/>
</dbReference>
<dbReference type="Gene3D" id="3.30.420.10">
    <property type="entry name" value="Ribonuclease H-like superfamily/Ribonuclease H"/>
    <property type="match status" value="1"/>
</dbReference>
<keyword evidence="4" id="KW-1185">Reference proteome</keyword>
<evidence type="ECO:0000313" key="4">
    <source>
        <dbReference type="Proteomes" id="UP001177003"/>
    </source>
</evidence>